<dbReference type="InterPro" id="IPR050490">
    <property type="entry name" value="Bact_solute-bd_prot1"/>
</dbReference>
<dbReference type="AlphaFoldDB" id="A0A917LRJ0"/>
<feature type="signal peptide" evidence="2">
    <location>
        <begin position="1"/>
        <end position="26"/>
    </location>
</feature>
<dbReference type="InterPro" id="IPR006059">
    <property type="entry name" value="SBP"/>
</dbReference>
<evidence type="ECO:0000256" key="2">
    <source>
        <dbReference type="SAM" id="SignalP"/>
    </source>
</evidence>
<dbReference type="Proteomes" id="UP000600247">
    <property type="component" value="Unassembled WGS sequence"/>
</dbReference>
<evidence type="ECO:0000313" key="3">
    <source>
        <dbReference type="EMBL" id="GGG53429.1"/>
    </source>
</evidence>
<comment type="caution">
    <text evidence="3">The sequence shown here is derived from an EMBL/GenBank/DDBJ whole genome shotgun (WGS) entry which is preliminary data.</text>
</comment>
<dbReference type="EMBL" id="BMHY01000001">
    <property type="protein sequence ID" value="GGG53429.1"/>
    <property type="molecule type" value="Genomic_DNA"/>
</dbReference>
<sequence length="963" mass="109445">MFVNMPKVLRVAVALLLLCTWVIPSAGPHLASAEESVKAERADGNVFQANSYDSYLQTHQNAARPDRNIVVQGGSYTFAEGMEPKKVNDAGDRQGNFVETGDSGSIGWDVTIPEDGLYNLSLRYFTVDGKASSIERMLMIDGEVPFSGARSFLFPRIWTDEKAMEQDNRGNDIRPRQVETFGWQEKPFRDFEGYYEKPYSFYFSAGKHTITLVSLKEPVIIDAIEIGQIEEPPTYEEIKKQYEQQGLKETSGQTIKVQGESAQFKSSPTLYPITDRSNPNTEPQSVSEVRINTIGGHNWRMPGDTITWKIDVPEDGLYKIAIKGRQELLRGVYSTRTLRIDDHIPFQEMREIPFYYSSEWQMNTIGNGEEPYLFYLTKGTHDLQLEVSLGSIAPLIREVQSSILELNAIYRKILMITGGVPDPFRDYNLEKKVPEMVEVFNKQSDILYKISDQLVEITGEKSDQIAILTKLAYQLKDLAANPESLQTRLESFKINVGGLGTWILQVKEQPLEIDYLVIASPEQRMPKAKASFAKKMKHEISTLLSSFFIDYNSIGNSSESERSVTVWIGTGRDQAQVLKAMSDDSFTQQTGISVNLKLVSANVLMPATLSGQGPDVAMQISNDIPVNYGMRTAIYDLTQFSDFEQVADRFRDSALTPYKYKDAVFGLPEQQVFPMLFYRKDILEELKLDVPQTLEDIYEVIPVLKKHYMDFALPIAETSGVSTLEPSKAFAMMLYQQDGTFYEKDGNSNLDSEASMQAFKRWTDLYMNYKLPLQFDLTTRFRTGEIPMAITDYTFYNTLSVSAPEIRGLWDFVAVPGIQQEDGSIRRDVSSGGSAVIMMDQAKDKDAAWEFMKWWTSKDTQVRFGREMEGLMGAAARYPTANIEALKELPWPTKDYQSLEKQWEWVKGIPEVPGGYYTGRNLDNAFREVINNGTNPRDALYDYVEEINREIDFKQKEFNLKQS</sequence>
<dbReference type="Gene3D" id="2.60.120.260">
    <property type="entry name" value="Galactose-binding domain-like"/>
    <property type="match status" value="2"/>
</dbReference>
<protein>
    <submittedName>
        <fullName evidence="3">ABC transporter substrate-binding protein</fullName>
    </submittedName>
</protein>
<proteinExistence type="predicted"/>
<dbReference type="PANTHER" id="PTHR43649">
    <property type="entry name" value="ARABINOSE-BINDING PROTEIN-RELATED"/>
    <property type="match status" value="1"/>
</dbReference>
<name>A0A917LRJ0_9BACL</name>
<dbReference type="PANTHER" id="PTHR43649:SF27">
    <property type="entry name" value="EXTRACELLULAR SOLUTE-BINDING PROTEIN FAMILY 1"/>
    <property type="match status" value="1"/>
</dbReference>
<dbReference type="Gene3D" id="3.40.190.10">
    <property type="entry name" value="Periplasmic binding protein-like II"/>
    <property type="match status" value="1"/>
</dbReference>
<evidence type="ECO:0000313" key="4">
    <source>
        <dbReference type="Proteomes" id="UP000600247"/>
    </source>
</evidence>
<accession>A0A917LRJ0</accession>
<dbReference type="CDD" id="cd14489">
    <property type="entry name" value="CBM_SBP_bac_1_like"/>
    <property type="match status" value="1"/>
</dbReference>
<organism evidence="3 4">
    <name type="scientific">Paenibacillus radicis</name>
    <name type="common">ex Gao et al. 2016</name>
    <dbReference type="NCBI Taxonomy" id="1737354"/>
    <lineage>
        <taxon>Bacteria</taxon>
        <taxon>Bacillati</taxon>
        <taxon>Bacillota</taxon>
        <taxon>Bacilli</taxon>
        <taxon>Bacillales</taxon>
        <taxon>Paenibacillaceae</taxon>
        <taxon>Paenibacillus</taxon>
    </lineage>
</organism>
<gene>
    <name evidence="3" type="ORF">GCM10010918_02620</name>
</gene>
<feature type="region of interest" description="Disordered" evidence="1">
    <location>
        <begin position="267"/>
        <end position="286"/>
    </location>
</feature>
<dbReference type="SUPFAM" id="SSF53850">
    <property type="entry name" value="Periplasmic binding protein-like II"/>
    <property type="match status" value="1"/>
</dbReference>
<keyword evidence="2" id="KW-0732">Signal</keyword>
<evidence type="ECO:0000256" key="1">
    <source>
        <dbReference type="SAM" id="MobiDB-lite"/>
    </source>
</evidence>
<reference evidence="3 4" key="1">
    <citation type="journal article" date="2014" name="Int. J. Syst. Evol. Microbiol.">
        <title>Complete genome sequence of Corynebacterium casei LMG S-19264T (=DSM 44701T), isolated from a smear-ripened cheese.</title>
        <authorList>
            <consortium name="US DOE Joint Genome Institute (JGI-PGF)"/>
            <person name="Walter F."/>
            <person name="Albersmeier A."/>
            <person name="Kalinowski J."/>
            <person name="Ruckert C."/>
        </authorList>
    </citation>
    <scope>NUCLEOTIDE SEQUENCE [LARGE SCALE GENOMIC DNA]</scope>
    <source>
        <strain evidence="3 4">CGMCC 1.15286</strain>
    </source>
</reference>
<keyword evidence="4" id="KW-1185">Reference proteome</keyword>
<feature type="chain" id="PRO_5039110299" evidence="2">
    <location>
        <begin position="27"/>
        <end position="963"/>
    </location>
</feature>
<dbReference type="Pfam" id="PF13416">
    <property type="entry name" value="SBP_bac_8"/>
    <property type="match status" value="1"/>
</dbReference>